<dbReference type="Pfam" id="PF00528">
    <property type="entry name" value="BPD_transp_1"/>
    <property type="match status" value="1"/>
</dbReference>
<feature type="domain" description="ABC transmembrane type-1" evidence="10">
    <location>
        <begin position="98"/>
        <end position="287"/>
    </location>
</feature>
<keyword evidence="6" id="KW-0653">Protein transport</keyword>
<keyword evidence="4 9" id="KW-0812">Transmembrane</keyword>
<evidence type="ECO:0000256" key="9">
    <source>
        <dbReference type="RuleBase" id="RU363032"/>
    </source>
</evidence>
<dbReference type="CDD" id="cd06261">
    <property type="entry name" value="TM_PBP2"/>
    <property type="match status" value="1"/>
</dbReference>
<proteinExistence type="inferred from homology"/>
<keyword evidence="3" id="KW-1003">Cell membrane</keyword>
<protein>
    <submittedName>
        <fullName evidence="11">ABC transporter permease</fullName>
    </submittedName>
</protein>
<feature type="transmembrane region" description="Helical" evidence="9">
    <location>
        <begin position="215"/>
        <end position="240"/>
    </location>
</feature>
<dbReference type="EMBL" id="JAOCZP010000005">
    <property type="protein sequence ID" value="MCT7376726.1"/>
    <property type="molecule type" value="Genomic_DNA"/>
</dbReference>
<evidence type="ECO:0000256" key="6">
    <source>
        <dbReference type="ARBA" id="ARBA00022927"/>
    </source>
</evidence>
<dbReference type="RefSeq" id="WP_260904886.1">
    <property type="nucleotide sequence ID" value="NZ_JAOCZP010000005.1"/>
</dbReference>
<gene>
    <name evidence="11" type="ORF">N5A92_16970</name>
</gene>
<organism evidence="11 12">
    <name type="scientific">Chelativorans salis</name>
    <dbReference type="NCBI Taxonomy" id="2978478"/>
    <lineage>
        <taxon>Bacteria</taxon>
        <taxon>Pseudomonadati</taxon>
        <taxon>Pseudomonadota</taxon>
        <taxon>Alphaproteobacteria</taxon>
        <taxon>Hyphomicrobiales</taxon>
        <taxon>Phyllobacteriaceae</taxon>
        <taxon>Chelativorans</taxon>
    </lineage>
</organism>
<feature type="transmembrane region" description="Helical" evidence="9">
    <location>
        <begin position="260"/>
        <end position="281"/>
    </location>
</feature>
<dbReference type="PANTHER" id="PTHR43386">
    <property type="entry name" value="OLIGOPEPTIDE TRANSPORT SYSTEM PERMEASE PROTEIN APPC"/>
    <property type="match status" value="1"/>
</dbReference>
<feature type="transmembrane region" description="Helical" evidence="9">
    <location>
        <begin position="33"/>
        <end position="52"/>
    </location>
</feature>
<keyword evidence="2 9" id="KW-0813">Transport</keyword>
<evidence type="ECO:0000256" key="1">
    <source>
        <dbReference type="ARBA" id="ARBA00004651"/>
    </source>
</evidence>
<evidence type="ECO:0000313" key="12">
    <source>
        <dbReference type="Proteomes" id="UP001320831"/>
    </source>
</evidence>
<evidence type="ECO:0000256" key="3">
    <source>
        <dbReference type="ARBA" id="ARBA00022475"/>
    </source>
</evidence>
<keyword evidence="7 9" id="KW-1133">Transmembrane helix</keyword>
<evidence type="ECO:0000256" key="5">
    <source>
        <dbReference type="ARBA" id="ARBA00022856"/>
    </source>
</evidence>
<keyword evidence="8 9" id="KW-0472">Membrane</keyword>
<sequence>MTDDHVDMPAETLGTGAGPRRASIFRALGDWPVLPIILLLPIILFGVFGPLISPYDPSAVNPAVALRPPSWLTGDGLAHLFGTDYLGRDVFSRVIAGARASLLVSFFGVGIAGIVGITIGLISGYFGGWLDTVLMRLVDIQMSMPAILLALLISAALGSGLVTVIAVIAIVFWTNYARVVRAETLSVKSRDYVAMARVLGCRDARLIRRHILPNVIDSALVVASLQLGAAVMLEASLSFLGLGVQPPAVAWGKMIAESKLYLATAWWLPFFPGVALVVTVLGTNMFGDWLRDKLDPRLRNT</sequence>
<evidence type="ECO:0000313" key="11">
    <source>
        <dbReference type="EMBL" id="MCT7376726.1"/>
    </source>
</evidence>
<keyword evidence="12" id="KW-1185">Reference proteome</keyword>
<dbReference type="InterPro" id="IPR000515">
    <property type="entry name" value="MetI-like"/>
</dbReference>
<dbReference type="PANTHER" id="PTHR43386:SF1">
    <property type="entry name" value="D,D-DIPEPTIDE TRANSPORT SYSTEM PERMEASE PROTEIN DDPC-RELATED"/>
    <property type="match status" value="1"/>
</dbReference>
<name>A0ABT2LQV7_9HYPH</name>
<comment type="caution">
    <text evidence="11">The sequence shown here is derived from an EMBL/GenBank/DDBJ whole genome shotgun (WGS) entry which is preliminary data.</text>
</comment>
<dbReference type="Gene3D" id="1.10.3720.10">
    <property type="entry name" value="MetI-like"/>
    <property type="match status" value="1"/>
</dbReference>
<evidence type="ECO:0000256" key="7">
    <source>
        <dbReference type="ARBA" id="ARBA00022989"/>
    </source>
</evidence>
<evidence type="ECO:0000259" key="10">
    <source>
        <dbReference type="PROSITE" id="PS50928"/>
    </source>
</evidence>
<evidence type="ECO:0000256" key="4">
    <source>
        <dbReference type="ARBA" id="ARBA00022692"/>
    </source>
</evidence>
<reference evidence="11 12" key="1">
    <citation type="submission" date="2022-09" db="EMBL/GenBank/DDBJ databases">
        <title>Chelativorans salina sp. nov., a novel slightly halophilic bacterium isolated from a saline lake sediment enrichment.</title>
        <authorList>
            <person name="Gao L."/>
            <person name="Fang B.-Z."/>
            <person name="Li W.-J."/>
        </authorList>
    </citation>
    <scope>NUCLEOTIDE SEQUENCE [LARGE SCALE GENOMIC DNA]</scope>
    <source>
        <strain evidence="11 12">EGI FJ00035</strain>
    </source>
</reference>
<evidence type="ECO:0000256" key="8">
    <source>
        <dbReference type="ARBA" id="ARBA00023136"/>
    </source>
</evidence>
<feature type="transmembrane region" description="Helical" evidence="9">
    <location>
        <begin position="102"/>
        <end position="126"/>
    </location>
</feature>
<comment type="similarity">
    <text evidence="9">Belongs to the binding-protein-dependent transport system permease family.</text>
</comment>
<dbReference type="Proteomes" id="UP001320831">
    <property type="component" value="Unassembled WGS sequence"/>
</dbReference>
<evidence type="ECO:0000256" key="2">
    <source>
        <dbReference type="ARBA" id="ARBA00022448"/>
    </source>
</evidence>
<keyword evidence="5" id="KW-0571">Peptide transport</keyword>
<dbReference type="InterPro" id="IPR035906">
    <property type="entry name" value="MetI-like_sf"/>
</dbReference>
<dbReference type="InterPro" id="IPR050366">
    <property type="entry name" value="BP-dependent_transpt_permease"/>
</dbReference>
<accession>A0ABT2LQV7</accession>
<feature type="transmembrane region" description="Helical" evidence="9">
    <location>
        <begin position="146"/>
        <end position="173"/>
    </location>
</feature>
<dbReference type="SUPFAM" id="SSF161098">
    <property type="entry name" value="MetI-like"/>
    <property type="match status" value="1"/>
</dbReference>
<dbReference type="PROSITE" id="PS50928">
    <property type="entry name" value="ABC_TM1"/>
    <property type="match status" value="1"/>
</dbReference>
<comment type="subcellular location">
    <subcellularLocation>
        <location evidence="1 9">Cell membrane</location>
        <topology evidence="1 9">Multi-pass membrane protein</topology>
    </subcellularLocation>
</comment>